<evidence type="ECO:0000313" key="1">
    <source>
        <dbReference type="EMBL" id="WEA23525.1"/>
    </source>
</evidence>
<dbReference type="RefSeq" id="WP_084851373.1">
    <property type="nucleotide sequence ID" value="NZ_CP118678.1"/>
</dbReference>
<reference evidence="1" key="1">
    <citation type="submission" date="2023-02" db="EMBL/GenBank/DDBJ databases">
        <title>tmexCD-toprJ-like cluster.</title>
        <authorList>
            <person name="Gao X."/>
            <person name="Wang C."/>
            <person name="Liu J."/>
        </authorList>
    </citation>
    <scope>NUCLEOTIDE SEQUENCE</scope>
    <source>
        <strain evidence="1">GDW21C697WI</strain>
        <plasmid evidence="1">pHNGDW697-1</plasmid>
    </source>
</reference>
<name>A0AAJ5V4J7_9PSED</name>
<proteinExistence type="predicted"/>
<accession>A0AAJ5V4J7</accession>
<sequence length="248" mass="28515">MSTKIYNGRILRDSSLADALKKLQDIRDEAVRLAHAGVAVQIAERRYYWADMDHNFLPIPRIHYDSFYWRIRKILQDERARVLVEGTRSVDWDYTFEVLLIPFSGHVLSLHYLENDPGFTGLLTQAGFQDFHYQNSTDGPEEIPAAEWRARRDAWNLALPSGIPSHAGLKYELVNWDDVTGALNNRELILATKPSDQTRRMNVARNLIDPMPEPPGFQKMGLYQRAKLGESLAAERAQHVFLAAEDYF</sequence>
<dbReference type="AlphaFoldDB" id="A0AAJ5V4J7"/>
<protein>
    <submittedName>
        <fullName evidence="1">Uncharacterized protein</fullName>
    </submittedName>
</protein>
<gene>
    <name evidence="1" type="ORF">PWA60_26355</name>
</gene>
<geneLocation type="plasmid" evidence="1 2">
    <name>pHNGDW697-1</name>
</geneLocation>
<evidence type="ECO:0000313" key="2">
    <source>
        <dbReference type="Proteomes" id="UP001217631"/>
    </source>
</evidence>
<organism evidence="1 2">
    <name type="scientific">Pseudomonas juntendi</name>
    <dbReference type="NCBI Taxonomy" id="2666183"/>
    <lineage>
        <taxon>Bacteria</taxon>
        <taxon>Pseudomonadati</taxon>
        <taxon>Pseudomonadota</taxon>
        <taxon>Gammaproteobacteria</taxon>
        <taxon>Pseudomonadales</taxon>
        <taxon>Pseudomonadaceae</taxon>
        <taxon>Pseudomonas</taxon>
    </lineage>
</organism>
<keyword evidence="1" id="KW-0614">Plasmid</keyword>
<dbReference type="Proteomes" id="UP001217631">
    <property type="component" value="Plasmid pHNGDW697-1"/>
</dbReference>
<dbReference type="EMBL" id="CP118678">
    <property type="protein sequence ID" value="WEA23525.1"/>
    <property type="molecule type" value="Genomic_DNA"/>
</dbReference>